<protein>
    <recommendedName>
        <fullName evidence="5">Glycosyltransferase 2</fullName>
    </recommendedName>
</protein>
<accession>A0ABR3XEV7</accession>
<proteinExistence type="predicted"/>
<evidence type="ECO:0000256" key="2">
    <source>
        <dbReference type="SAM" id="Phobius"/>
    </source>
</evidence>
<sequence>MPATVDPELGIHKKDDDLYVKGGRNRTSSLGWKAAPRIAPRKTLKRLGFLVLIATAAYLFIHNIPTDVGPRRSSRPSYPNTIAPPGLAPKPQVPSAIETVDEDEGKAGPPSRDYNGPVRFLELAETLHAISGTHGGSPLNKNVLYAVSSLKSAGSLLPLACKMGRELRAYVHFALISRSDIPMDELRAINGIDKSCEIIFHDARAEFPSTSSDERFTKAVERALFHINNYMHPQAIIVDSSEAEDPILLRSLQKQANKLQIGQAVVELPGSAVDRLAWISRLDATALSQWNRVSVDVLVHAHAGASGSLIRLLKSLRAADYTASAIPHLTIELPEEIDPPTAQFLQNFHWPPLRAFNPAIANQLTLRHRISRRDNTEEESSVRFLEGFWPSNTAFSHVLVLSLQVELSPHYFHYLKLALLEYRYSAPAIYQAWDKRLFSLSLDLPSKNLDGSTPFVPPTSQPGKLDGPELGASLSSRSTSFLWQAPNSNAALFIGERWAELHGFVSHLLEAQHGLQSTPALLAEKSISKDYPSWLEHALRLCRVRGYMTIYPGADLAANLATTHGELYQKPEEYENDRSSATKHSDEDEVILRHGTLLDGLPNGEGLERFNDMPLLSWDDNRVTLEDLNEESVKYAAGFRRTVGGCRTGQATQPDPSARDLFCMGDDGV</sequence>
<reference evidence="3 4" key="1">
    <citation type="journal article" date="2024" name="IMA Fungus">
        <title>IMA Genome - F19 : A genome assembly and annotation guide to empower mycologists, including annotated draft genome sequences of Ceratocystis pirilliformis, Diaporthe australafricana, Fusarium ophioides, Paecilomyces lecythidis, and Sporothrix stenoceras.</title>
        <authorList>
            <person name="Aylward J."/>
            <person name="Wilson A.M."/>
            <person name="Visagie C.M."/>
            <person name="Spraker J."/>
            <person name="Barnes I."/>
            <person name="Buitendag C."/>
            <person name="Ceriani C."/>
            <person name="Del Mar Angel L."/>
            <person name="du Plessis D."/>
            <person name="Fuchs T."/>
            <person name="Gasser K."/>
            <person name="Kramer D."/>
            <person name="Li W."/>
            <person name="Munsamy K."/>
            <person name="Piso A."/>
            <person name="Price J.L."/>
            <person name="Sonnekus B."/>
            <person name="Thomas C."/>
            <person name="van der Nest A."/>
            <person name="van Dijk A."/>
            <person name="van Heerden A."/>
            <person name="van Vuuren N."/>
            <person name="Yilmaz N."/>
            <person name="Duong T.A."/>
            <person name="van der Merwe N.A."/>
            <person name="Wingfield M.J."/>
            <person name="Wingfield B.D."/>
        </authorList>
    </citation>
    <scope>NUCLEOTIDE SEQUENCE [LARGE SCALE GENOMIC DNA]</scope>
    <source>
        <strain evidence="3 4">CMW 18300</strain>
    </source>
</reference>
<feature type="region of interest" description="Disordered" evidence="1">
    <location>
        <begin position="68"/>
        <end position="93"/>
    </location>
</feature>
<keyword evidence="4" id="KW-1185">Reference proteome</keyword>
<evidence type="ECO:0000256" key="1">
    <source>
        <dbReference type="SAM" id="MobiDB-lite"/>
    </source>
</evidence>
<name>A0ABR3XEV7_9PEZI</name>
<dbReference type="PANTHER" id="PTHR33604:SF3">
    <property type="entry name" value="OSJNBA0004B13.7 PROTEIN"/>
    <property type="match status" value="1"/>
</dbReference>
<gene>
    <name evidence="3" type="ORF">Daus18300_003474</name>
</gene>
<dbReference type="EMBL" id="JAWRVE010000022">
    <property type="protein sequence ID" value="KAL1874456.1"/>
    <property type="molecule type" value="Genomic_DNA"/>
</dbReference>
<organism evidence="3 4">
    <name type="scientific">Diaporthe australafricana</name>
    <dbReference type="NCBI Taxonomy" id="127596"/>
    <lineage>
        <taxon>Eukaryota</taxon>
        <taxon>Fungi</taxon>
        <taxon>Dikarya</taxon>
        <taxon>Ascomycota</taxon>
        <taxon>Pezizomycotina</taxon>
        <taxon>Sordariomycetes</taxon>
        <taxon>Sordariomycetidae</taxon>
        <taxon>Diaporthales</taxon>
        <taxon>Diaporthaceae</taxon>
        <taxon>Diaporthe</taxon>
    </lineage>
</organism>
<evidence type="ECO:0008006" key="5">
    <source>
        <dbReference type="Google" id="ProtNLM"/>
    </source>
</evidence>
<keyword evidence="2" id="KW-0472">Membrane</keyword>
<dbReference type="Proteomes" id="UP001583177">
    <property type="component" value="Unassembled WGS sequence"/>
</dbReference>
<keyword evidence="2" id="KW-0812">Transmembrane</keyword>
<dbReference type="PANTHER" id="PTHR33604">
    <property type="entry name" value="OSJNBA0004B13.7 PROTEIN"/>
    <property type="match status" value="1"/>
</dbReference>
<evidence type="ECO:0000313" key="4">
    <source>
        <dbReference type="Proteomes" id="UP001583177"/>
    </source>
</evidence>
<feature type="transmembrane region" description="Helical" evidence="2">
    <location>
        <begin position="47"/>
        <end position="65"/>
    </location>
</feature>
<comment type="caution">
    <text evidence="3">The sequence shown here is derived from an EMBL/GenBank/DDBJ whole genome shotgun (WGS) entry which is preliminary data.</text>
</comment>
<keyword evidence="2" id="KW-1133">Transmembrane helix</keyword>
<evidence type="ECO:0000313" key="3">
    <source>
        <dbReference type="EMBL" id="KAL1874456.1"/>
    </source>
</evidence>